<dbReference type="InterPro" id="IPR008979">
    <property type="entry name" value="Galactose-bd-like_sf"/>
</dbReference>
<keyword evidence="3" id="KW-0326">Glycosidase</keyword>
<name>A0A7J0HBV2_9ERIC</name>
<evidence type="ECO:0000256" key="3">
    <source>
        <dbReference type="ARBA" id="ARBA00023295"/>
    </source>
</evidence>
<gene>
    <name evidence="5" type="ORF">Acr_28g0012240</name>
</gene>
<dbReference type="Gene3D" id="3.20.20.80">
    <property type="entry name" value="Glycosidases"/>
    <property type="match status" value="1"/>
</dbReference>
<accession>A0A7J0HBV2</accession>
<dbReference type="Pfam" id="PF21467">
    <property type="entry name" value="BetaGal_gal-bd"/>
    <property type="match status" value="1"/>
</dbReference>
<dbReference type="Gene3D" id="2.60.120.260">
    <property type="entry name" value="Galactose-binding domain-like"/>
    <property type="match status" value="2"/>
</dbReference>
<dbReference type="GO" id="GO:0004553">
    <property type="term" value="F:hydrolase activity, hydrolyzing O-glycosyl compounds"/>
    <property type="evidence" value="ECO:0007669"/>
    <property type="project" value="InterPro"/>
</dbReference>
<organism evidence="5 6">
    <name type="scientific">Actinidia rufa</name>
    <dbReference type="NCBI Taxonomy" id="165716"/>
    <lineage>
        <taxon>Eukaryota</taxon>
        <taxon>Viridiplantae</taxon>
        <taxon>Streptophyta</taxon>
        <taxon>Embryophyta</taxon>
        <taxon>Tracheophyta</taxon>
        <taxon>Spermatophyta</taxon>
        <taxon>Magnoliopsida</taxon>
        <taxon>eudicotyledons</taxon>
        <taxon>Gunneridae</taxon>
        <taxon>Pentapetalae</taxon>
        <taxon>asterids</taxon>
        <taxon>Ericales</taxon>
        <taxon>Actinidiaceae</taxon>
        <taxon>Actinidia</taxon>
    </lineage>
</organism>
<dbReference type="InterPro" id="IPR017853">
    <property type="entry name" value="GH"/>
</dbReference>
<dbReference type="SUPFAM" id="SSF51445">
    <property type="entry name" value="(Trans)glycosidases"/>
    <property type="match status" value="1"/>
</dbReference>
<evidence type="ECO:0000259" key="4">
    <source>
        <dbReference type="Pfam" id="PF21467"/>
    </source>
</evidence>
<dbReference type="FunFam" id="2.60.120.260:FF:000061">
    <property type="entry name" value="Beta-galactosidase"/>
    <property type="match status" value="1"/>
</dbReference>
<comment type="caution">
    <text evidence="5">The sequence shown here is derived from an EMBL/GenBank/DDBJ whole genome shotgun (WGS) entry which is preliminary data.</text>
</comment>
<proteinExistence type="inferred from homology"/>
<dbReference type="EMBL" id="BJWL01000028">
    <property type="protein sequence ID" value="GFZ20519.1"/>
    <property type="molecule type" value="Genomic_DNA"/>
</dbReference>
<protein>
    <submittedName>
        <fullName evidence="5">Beta-galactosidase 5</fullName>
    </submittedName>
</protein>
<dbReference type="SUPFAM" id="SSF49785">
    <property type="entry name" value="Galactose-binding domain-like"/>
    <property type="match status" value="2"/>
</dbReference>
<feature type="domain" description="Beta-galactosidase galactose-binding" evidence="4">
    <location>
        <begin position="266"/>
        <end position="301"/>
    </location>
</feature>
<reference evidence="5 6" key="1">
    <citation type="submission" date="2019-07" db="EMBL/GenBank/DDBJ databases">
        <title>De Novo Assembly of kiwifruit Actinidia rufa.</title>
        <authorList>
            <person name="Sugita-Konishi S."/>
            <person name="Sato K."/>
            <person name="Mori E."/>
            <person name="Abe Y."/>
            <person name="Kisaki G."/>
            <person name="Hamano K."/>
            <person name="Suezawa K."/>
            <person name="Otani M."/>
            <person name="Fukuda T."/>
            <person name="Manabe T."/>
            <person name="Gomi K."/>
            <person name="Tabuchi M."/>
            <person name="Akimitsu K."/>
            <person name="Kataoka I."/>
        </authorList>
    </citation>
    <scope>NUCLEOTIDE SEQUENCE [LARGE SCALE GENOMIC DNA]</scope>
    <source>
        <strain evidence="6">cv. Fuchu</strain>
    </source>
</reference>
<evidence type="ECO:0000256" key="2">
    <source>
        <dbReference type="ARBA" id="ARBA00022801"/>
    </source>
</evidence>
<dbReference type="InterPro" id="IPR001944">
    <property type="entry name" value="Glycoside_Hdrlase_35"/>
</dbReference>
<dbReference type="Proteomes" id="UP000585474">
    <property type="component" value="Unassembled WGS sequence"/>
</dbReference>
<sequence length="339" mass="37069">MERCFALLDAFSITNKDSIIENEYVPESKAFGAAGHAYMTWAAELAIELGTGVPWVMCREDDAPDPVVGFQTSKTQMLPTNAPLLSWETFIEDVSLAEIDSQITVVSLLEQLNVTRDASDYLWYTTSVEISPSESFLHGGRHLTLTVQSAGDALHVYTNGILSGFAFGTWESRTFTFTGNVNLHAGTNRISLLSVAVGLPKNGPHFEAWNTGVLGPVVLHCLDQGKRDLSWQKWLGSKEKHLESPRGISPVDWVPASMFARSQRPLTWYKAYFNAPGVDDEALALDTGSIGKGQVWINGQSVEDIGLPMVMVIAVSVVIPADSGLRSANLVVVSQLLRW</sequence>
<dbReference type="AlphaFoldDB" id="A0A7J0HBV2"/>
<comment type="similarity">
    <text evidence="1">Belongs to the glycosyl hydrolase 35 family.</text>
</comment>
<dbReference type="PANTHER" id="PTHR23421">
    <property type="entry name" value="BETA-GALACTOSIDASE RELATED"/>
    <property type="match status" value="1"/>
</dbReference>
<dbReference type="GO" id="GO:0005975">
    <property type="term" value="P:carbohydrate metabolic process"/>
    <property type="evidence" value="ECO:0007669"/>
    <property type="project" value="InterPro"/>
</dbReference>
<keyword evidence="2" id="KW-0378">Hydrolase</keyword>
<dbReference type="OrthoDB" id="1657402at2759"/>
<evidence type="ECO:0000256" key="1">
    <source>
        <dbReference type="ARBA" id="ARBA00009809"/>
    </source>
</evidence>
<evidence type="ECO:0000313" key="5">
    <source>
        <dbReference type="EMBL" id="GFZ20519.1"/>
    </source>
</evidence>
<evidence type="ECO:0000313" key="6">
    <source>
        <dbReference type="Proteomes" id="UP000585474"/>
    </source>
</evidence>
<keyword evidence="6" id="KW-1185">Reference proteome</keyword>
<dbReference type="InterPro" id="IPR048913">
    <property type="entry name" value="BetaGal_gal-bd"/>
</dbReference>